<dbReference type="EMBL" id="SZYD01000008">
    <property type="protein sequence ID" value="KAD5507401.1"/>
    <property type="molecule type" value="Genomic_DNA"/>
</dbReference>
<name>A0A5N6NUN9_9ASTR</name>
<keyword evidence="3" id="KW-1185">Reference proteome</keyword>
<feature type="compositionally biased region" description="Basic residues" evidence="1">
    <location>
        <begin position="107"/>
        <end position="117"/>
    </location>
</feature>
<reference evidence="2 3" key="1">
    <citation type="submission" date="2019-05" db="EMBL/GenBank/DDBJ databases">
        <title>Mikania micrantha, genome provides insights into the molecular mechanism of rapid growth.</title>
        <authorList>
            <person name="Liu B."/>
        </authorList>
    </citation>
    <scope>NUCLEOTIDE SEQUENCE [LARGE SCALE GENOMIC DNA]</scope>
    <source>
        <strain evidence="2">NLD-2019</strain>
        <tissue evidence="2">Leaf</tissue>
    </source>
</reference>
<dbReference type="Proteomes" id="UP000326396">
    <property type="component" value="Linkage Group LG16"/>
</dbReference>
<proteinExistence type="predicted"/>
<protein>
    <submittedName>
        <fullName evidence="2">Uncharacterized protein</fullName>
    </submittedName>
</protein>
<evidence type="ECO:0000313" key="3">
    <source>
        <dbReference type="Proteomes" id="UP000326396"/>
    </source>
</evidence>
<gene>
    <name evidence="2" type="ORF">E3N88_15104</name>
</gene>
<dbReference type="AlphaFoldDB" id="A0A5N6NUN9"/>
<organism evidence="2 3">
    <name type="scientific">Mikania micrantha</name>
    <name type="common">bitter vine</name>
    <dbReference type="NCBI Taxonomy" id="192012"/>
    <lineage>
        <taxon>Eukaryota</taxon>
        <taxon>Viridiplantae</taxon>
        <taxon>Streptophyta</taxon>
        <taxon>Embryophyta</taxon>
        <taxon>Tracheophyta</taxon>
        <taxon>Spermatophyta</taxon>
        <taxon>Magnoliopsida</taxon>
        <taxon>eudicotyledons</taxon>
        <taxon>Gunneridae</taxon>
        <taxon>Pentapetalae</taxon>
        <taxon>asterids</taxon>
        <taxon>campanulids</taxon>
        <taxon>Asterales</taxon>
        <taxon>Asteraceae</taxon>
        <taxon>Asteroideae</taxon>
        <taxon>Heliantheae alliance</taxon>
        <taxon>Eupatorieae</taxon>
        <taxon>Mikania</taxon>
    </lineage>
</organism>
<feature type="region of interest" description="Disordered" evidence="1">
    <location>
        <begin position="93"/>
        <end position="132"/>
    </location>
</feature>
<feature type="region of interest" description="Disordered" evidence="1">
    <location>
        <begin position="1"/>
        <end position="44"/>
    </location>
</feature>
<sequence length="205" mass="23135">MSSTQSSEGTSLHKISDSHTARLDKGKRPMIDIRFPPSHPHSPYPIMKENKPFIPNYSSLSPAYLKSFKYNHTTENCWTKTPLEKAREKLNAERLKAEQGSSTKGKFPNKMKKSKKANRSEDQGHGRAGACVGSLENSTHEQQGTVGLVPCYPCYLGEGRESSSIFLIRRRIYRATSTTYWHAHGTGIRRVDLRYLPVSPVSYMC</sequence>
<accession>A0A5N6NUN9</accession>
<evidence type="ECO:0000313" key="2">
    <source>
        <dbReference type="EMBL" id="KAD5507401.1"/>
    </source>
</evidence>
<comment type="caution">
    <text evidence="2">The sequence shown here is derived from an EMBL/GenBank/DDBJ whole genome shotgun (WGS) entry which is preliminary data.</text>
</comment>
<feature type="compositionally biased region" description="Polar residues" evidence="1">
    <location>
        <begin position="1"/>
        <end position="10"/>
    </location>
</feature>
<feature type="compositionally biased region" description="Basic and acidic residues" evidence="1">
    <location>
        <begin position="14"/>
        <end position="31"/>
    </location>
</feature>
<evidence type="ECO:0000256" key="1">
    <source>
        <dbReference type="SAM" id="MobiDB-lite"/>
    </source>
</evidence>